<sequence>MATPALAPAPAPATMFVSVSSLTSDTASDTAPDPNHNLMLDSVEDPASAPAPAPILPSWFLKHVHTPKRPSRDLRRYLAWLLREAKVPAFPWGPEVTRIYGSEADLRYSIWAVKDEAMEKAVQVLNEAGLPPCKNGRRCAVNDPEYTSLPFPDHHYHTDLNYRQTHVTNGVYLYRKSRFFPFYPDPPLDDPKPDDRYYMLSSDKRLPDWSYPCVQRMSEDEYPVIIPTPARYLEAVCLQSIRYYEGQHGSDFWKEEESDMMEILGDRFIDILQLNDLDKPWREYGRRNLDRSYGDRMDDYNGHKYKLFLYLDLKKKGQLQPPETMERDSWMRPIPDLVKEFGLPLDLLDS</sequence>
<comment type="caution">
    <text evidence="1">The sequence shown here is derived from an EMBL/GenBank/DDBJ whole genome shotgun (WGS) entry which is preliminary data.</text>
</comment>
<name>A0A401L8W5_ASPAW</name>
<reference evidence="1 2" key="1">
    <citation type="submission" date="2016-09" db="EMBL/GenBank/DDBJ databases">
        <title>Aspergillus awamori IFM 58123T.</title>
        <authorList>
            <person name="Kusuya Y."/>
            <person name="Shimizu M."/>
            <person name="Takahashi H."/>
            <person name="Yaguchi T."/>
        </authorList>
    </citation>
    <scope>NUCLEOTIDE SEQUENCE [LARGE SCALE GENOMIC DNA]</scope>
    <source>
        <strain evidence="1 2">IFM 58123</strain>
    </source>
</reference>
<dbReference type="EMBL" id="BDHI01000029">
    <property type="protein sequence ID" value="GCB27949.1"/>
    <property type="molecule type" value="Genomic_DNA"/>
</dbReference>
<accession>A0A401L8W5</accession>
<dbReference type="Proteomes" id="UP000286921">
    <property type="component" value="Unassembled WGS sequence"/>
</dbReference>
<evidence type="ECO:0000313" key="1">
    <source>
        <dbReference type="EMBL" id="GCB27949.1"/>
    </source>
</evidence>
<proteinExistence type="predicted"/>
<keyword evidence="2" id="KW-1185">Reference proteome</keyword>
<protein>
    <submittedName>
        <fullName evidence="1">Uncharacterized protein</fullName>
    </submittedName>
</protein>
<evidence type="ECO:0000313" key="2">
    <source>
        <dbReference type="Proteomes" id="UP000286921"/>
    </source>
</evidence>
<dbReference type="AlphaFoldDB" id="A0A401L8W5"/>
<gene>
    <name evidence="1" type="ORF">AAWM_10834</name>
</gene>
<organism evidence="1 2">
    <name type="scientific">Aspergillus awamori</name>
    <name type="common">Black koji mold</name>
    <dbReference type="NCBI Taxonomy" id="105351"/>
    <lineage>
        <taxon>Eukaryota</taxon>
        <taxon>Fungi</taxon>
        <taxon>Dikarya</taxon>
        <taxon>Ascomycota</taxon>
        <taxon>Pezizomycotina</taxon>
        <taxon>Eurotiomycetes</taxon>
        <taxon>Eurotiomycetidae</taxon>
        <taxon>Eurotiales</taxon>
        <taxon>Aspergillaceae</taxon>
        <taxon>Aspergillus</taxon>
    </lineage>
</organism>